<organism evidence="1 2">
    <name type="scientific">Escherichia phage A5-4</name>
    <dbReference type="NCBI Taxonomy" id="2996162"/>
    <lineage>
        <taxon>Viruses</taxon>
        <taxon>Duplodnaviria</taxon>
        <taxon>Heunggongvirae</taxon>
        <taxon>Uroviricota</taxon>
        <taxon>Caudoviricetes</taxon>
        <taxon>Vequintavirinae</taxon>
    </lineage>
</organism>
<reference evidence="1 2" key="1">
    <citation type="submission" date="2022-10" db="EMBL/GenBank/DDBJ databases">
        <authorList>
            <person name="Cortes-Martin A."/>
            <person name="Buttimer C.T.H."/>
            <person name="Hill C."/>
        </authorList>
    </citation>
    <scope>NUCLEOTIDE SEQUENCE [LARGE SCALE GENOMIC DNA]</scope>
</reference>
<evidence type="ECO:0000313" key="1">
    <source>
        <dbReference type="EMBL" id="UZZ64292.1"/>
    </source>
</evidence>
<accession>A0AAE9PXU3</accession>
<proteinExistence type="predicted"/>
<name>A0AAE9PXU3_9CAUD</name>
<gene>
    <name evidence="1" type="ORF">A54_52</name>
</gene>
<protein>
    <submittedName>
        <fullName evidence="1">Uncharacterized protein</fullName>
    </submittedName>
</protein>
<dbReference type="EMBL" id="OP744025">
    <property type="protein sequence ID" value="UZZ64292.1"/>
    <property type="molecule type" value="Genomic_DNA"/>
</dbReference>
<keyword evidence="2" id="KW-1185">Reference proteome</keyword>
<evidence type="ECO:0000313" key="2">
    <source>
        <dbReference type="Proteomes" id="UP001236076"/>
    </source>
</evidence>
<dbReference type="Proteomes" id="UP001236076">
    <property type="component" value="Segment"/>
</dbReference>
<sequence length="123" mass="13970">MSEYTYKLSVGRRGVVMTINMINESAEAVKWWASTFNGKGFTLSRHKVGSGKPIDLVKEDTFLYPDRIADEDIDFLSATVGSLLDEEPDIVRLLSLLTAMWSAGHDEESMHTMVRNTLRRWSK</sequence>